<protein>
    <submittedName>
        <fullName evidence="2">Uncharacterized protein</fullName>
    </submittedName>
</protein>
<keyword evidence="1" id="KW-0732">Signal</keyword>
<proteinExistence type="predicted"/>
<accession>Q5DMV5</accession>
<name>Q5DMV5_CUCME</name>
<dbReference type="AlphaFoldDB" id="Q5DMV5"/>
<dbReference type="EMBL" id="AY582736">
    <property type="protein sequence ID" value="AAU04755.1"/>
    <property type="molecule type" value="Genomic_DNA"/>
</dbReference>
<sequence length="65" mass="7451">MILGQMLFLLKISFSRLFRLSLNPNGAIKEFWDSSTASWALNFRELLKDEEVDEFQAIIGLISEG</sequence>
<evidence type="ECO:0000313" key="2">
    <source>
        <dbReference type="EMBL" id="AAU04755.1"/>
    </source>
</evidence>
<feature type="chain" id="PRO_5004254817" evidence="1">
    <location>
        <begin position="18"/>
        <end position="65"/>
    </location>
</feature>
<evidence type="ECO:0000256" key="1">
    <source>
        <dbReference type="SAM" id="SignalP"/>
    </source>
</evidence>
<reference evidence="2" key="1">
    <citation type="journal article" date="2005" name="Mol. Genet. Genomics">
        <title>Analysis of the melon genome in regions encompassing TIR-NBS-LRR resistance genes.</title>
        <authorList>
            <person name="van Leeuwen H."/>
            <person name="Garcia-Mas J."/>
            <person name="Coca M."/>
            <person name="Puigdomenech P."/>
            <person name="Monfort A."/>
        </authorList>
    </citation>
    <scope>NUCLEOTIDE SEQUENCE</scope>
</reference>
<feature type="signal peptide" evidence="1">
    <location>
        <begin position="1"/>
        <end position="17"/>
    </location>
</feature>
<organism evidence="2">
    <name type="scientific">Cucumis melo</name>
    <name type="common">Muskmelon</name>
    <dbReference type="NCBI Taxonomy" id="3656"/>
    <lineage>
        <taxon>Eukaryota</taxon>
        <taxon>Viridiplantae</taxon>
        <taxon>Streptophyta</taxon>
        <taxon>Embryophyta</taxon>
        <taxon>Tracheophyta</taxon>
        <taxon>Spermatophyta</taxon>
        <taxon>Magnoliopsida</taxon>
        <taxon>eudicotyledons</taxon>
        <taxon>Gunneridae</taxon>
        <taxon>Pentapetalae</taxon>
        <taxon>rosids</taxon>
        <taxon>fabids</taxon>
        <taxon>Cucurbitales</taxon>
        <taxon>Cucurbitaceae</taxon>
        <taxon>Benincaseae</taxon>
        <taxon>Cucumis</taxon>
    </lineage>
</organism>